<dbReference type="CDD" id="cd12797">
    <property type="entry name" value="M23_peptidase"/>
    <property type="match status" value="1"/>
</dbReference>
<dbReference type="AlphaFoldDB" id="A0A5J4JF75"/>
<dbReference type="RefSeq" id="WP_151679280.1">
    <property type="nucleotide sequence ID" value="NZ_BKZP01000005.1"/>
</dbReference>
<feature type="domain" description="M23ase beta-sheet core" evidence="2">
    <location>
        <begin position="154"/>
        <end position="244"/>
    </location>
</feature>
<feature type="transmembrane region" description="Helical" evidence="1">
    <location>
        <begin position="58"/>
        <end position="77"/>
    </location>
</feature>
<keyword evidence="4" id="KW-1185">Reference proteome</keyword>
<name>A0A5J4JF75_9BACI</name>
<dbReference type="Pfam" id="PF01551">
    <property type="entry name" value="Peptidase_M23"/>
    <property type="match status" value="1"/>
</dbReference>
<dbReference type="InterPro" id="IPR050570">
    <property type="entry name" value="Cell_wall_metabolism_enzyme"/>
</dbReference>
<organism evidence="3 4">
    <name type="scientific">Weizmannia acidilactici</name>
    <dbReference type="NCBI Taxonomy" id="2607726"/>
    <lineage>
        <taxon>Bacteria</taxon>
        <taxon>Bacillati</taxon>
        <taxon>Bacillota</taxon>
        <taxon>Bacilli</taxon>
        <taxon>Bacillales</taxon>
        <taxon>Bacillaceae</taxon>
        <taxon>Heyndrickxia</taxon>
    </lineage>
</organism>
<dbReference type="GO" id="GO:0004222">
    <property type="term" value="F:metalloendopeptidase activity"/>
    <property type="evidence" value="ECO:0007669"/>
    <property type="project" value="TreeGrafter"/>
</dbReference>
<comment type="caution">
    <text evidence="3">The sequence shown here is derived from an EMBL/GenBank/DDBJ whole genome shotgun (WGS) entry which is preliminary data.</text>
</comment>
<keyword evidence="1" id="KW-0812">Transmembrane</keyword>
<dbReference type="Gene3D" id="2.70.70.10">
    <property type="entry name" value="Glucose Permease (Domain IIA)"/>
    <property type="match status" value="1"/>
</dbReference>
<dbReference type="SUPFAM" id="SSF51261">
    <property type="entry name" value="Duplicated hybrid motif"/>
    <property type="match status" value="1"/>
</dbReference>
<dbReference type="PANTHER" id="PTHR21666">
    <property type="entry name" value="PEPTIDASE-RELATED"/>
    <property type="match status" value="1"/>
</dbReference>
<gene>
    <name evidence="3" type="primary">spoIVFA</name>
    <name evidence="3" type="ORF">BpJC7_04700</name>
</gene>
<evidence type="ECO:0000259" key="2">
    <source>
        <dbReference type="Pfam" id="PF01551"/>
    </source>
</evidence>
<proteinExistence type="predicted"/>
<evidence type="ECO:0000256" key="1">
    <source>
        <dbReference type="SAM" id="Phobius"/>
    </source>
</evidence>
<dbReference type="EMBL" id="BKZQ01000004">
    <property type="protein sequence ID" value="GER69167.1"/>
    <property type="molecule type" value="Genomic_DNA"/>
</dbReference>
<evidence type="ECO:0000313" key="4">
    <source>
        <dbReference type="Proteomes" id="UP000391919"/>
    </source>
</evidence>
<dbReference type="InterPro" id="IPR011055">
    <property type="entry name" value="Dup_hybrid_motif"/>
</dbReference>
<dbReference type="Proteomes" id="UP000391919">
    <property type="component" value="Unassembled WGS sequence"/>
</dbReference>
<protein>
    <submittedName>
        <fullName evidence="3">Stage IV sporulation protein FA</fullName>
    </submittedName>
</protein>
<dbReference type="PANTHER" id="PTHR21666:SF274">
    <property type="entry name" value="STAGE IV SPORULATION PROTEIN FA"/>
    <property type="match status" value="1"/>
</dbReference>
<accession>A0A5J4JF75</accession>
<keyword evidence="1" id="KW-0472">Membrane</keyword>
<keyword evidence="1" id="KW-1133">Transmembrane helix</keyword>
<dbReference type="InterPro" id="IPR016047">
    <property type="entry name" value="M23ase_b-sheet_dom"/>
</dbReference>
<sequence length="251" mass="27754">MGNRADEIRKQMAKRRKVVKQARRPGKDLIYSSLIRDEGTHVYEPSVRPIHPLFKKEAILFKILASACLVLAVAILFKSANPVFDKPKTAVERVMETEFQFAKAAKWYEDNFGKPIALFPDKASNTETAASDGEQQYAMPVSGKILTNFSADGRGVMIETKPGANVKAMSSGTVIFAGKKKSLGNTVIIQHVDSTETWYANLGKVNVREYDRIKAGEKVGTAANSGEKGEFYFAIKKGGDFIDPIQVIKFE</sequence>
<evidence type="ECO:0000313" key="3">
    <source>
        <dbReference type="EMBL" id="GER69167.1"/>
    </source>
</evidence>
<reference evidence="3 4" key="1">
    <citation type="submission" date="2019-09" db="EMBL/GenBank/DDBJ databases">
        <title>Draft genome sequence of Bacillus sp. JC-7.</title>
        <authorList>
            <person name="Tanaka N."/>
            <person name="Shiwa Y."/>
            <person name="Fujita N."/>
            <person name="Tanasupawat S."/>
        </authorList>
    </citation>
    <scope>NUCLEOTIDE SEQUENCE [LARGE SCALE GENOMIC DNA]</scope>
    <source>
        <strain evidence="3 4">JC-7</strain>
    </source>
</reference>